<protein>
    <submittedName>
        <fullName evidence="1">Uncharacterized protein</fullName>
    </submittedName>
</protein>
<sequence length="58" mass="6194">MLISHQDQAGTGPQFVLGNSNAEILLAKERDADDVLSMVQAKAKEYAGRNAGQMESTS</sequence>
<reference evidence="1 2" key="1">
    <citation type="submission" date="2020-08" db="EMBL/GenBank/DDBJ databases">
        <title>Genomic Encyclopedia of Type Strains, Phase IV (KMG-IV): sequencing the most valuable type-strain genomes for metagenomic binning, comparative biology and taxonomic classification.</title>
        <authorList>
            <person name="Goeker M."/>
        </authorList>
    </citation>
    <scope>NUCLEOTIDE SEQUENCE [LARGE SCALE GENOMIC DNA]</scope>
    <source>
        <strain evidence="1 2">DSM 28570</strain>
    </source>
</reference>
<dbReference type="RefSeq" id="WP_183349450.1">
    <property type="nucleotide sequence ID" value="NZ_JACHEO010000005.1"/>
</dbReference>
<accession>A0A840V1I5</accession>
<proteinExistence type="predicted"/>
<keyword evidence="2" id="KW-1185">Reference proteome</keyword>
<comment type="caution">
    <text evidence="1">The sequence shown here is derived from an EMBL/GenBank/DDBJ whole genome shotgun (WGS) entry which is preliminary data.</text>
</comment>
<dbReference type="Proteomes" id="UP000539642">
    <property type="component" value="Unassembled WGS sequence"/>
</dbReference>
<organism evidence="1 2">
    <name type="scientific">Desulfoprunum benzoelyticum</name>
    <dbReference type="NCBI Taxonomy" id="1506996"/>
    <lineage>
        <taxon>Bacteria</taxon>
        <taxon>Pseudomonadati</taxon>
        <taxon>Thermodesulfobacteriota</taxon>
        <taxon>Desulfobulbia</taxon>
        <taxon>Desulfobulbales</taxon>
        <taxon>Desulfobulbaceae</taxon>
        <taxon>Desulfoprunum</taxon>
    </lineage>
</organism>
<gene>
    <name evidence="1" type="ORF">HNQ81_001290</name>
</gene>
<dbReference type="EMBL" id="JACHEO010000005">
    <property type="protein sequence ID" value="MBB5347569.1"/>
    <property type="molecule type" value="Genomic_DNA"/>
</dbReference>
<name>A0A840V1I5_9BACT</name>
<evidence type="ECO:0000313" key="2">
    <source>
        <dbReference type="Proteomes" id="UP000539642"/>
    </source>
</evidence>
<dbReference type="AlphaFoldDB" id="A0A840V1I5"/>
<evidence type="ECO:0000313" key="1">
    <source>
        <dbReference type="EMBL" id="MBB5347569.1"/>
    </source>
</evidence>